<reference evidence="2 3" key="1">
    <citation type="submission" date="2014-02" db="EMBL/GenBank/DDBJ databases">
        <title>Single nucleus genome sequencing reveals high similarity among nuclei of an endomycorrhizal fungus.</title>
        <authorList>
            <person name="Lin K."/>
            <person name="Geurts R."/>
            <person name="Zhang Z."/>
            <person name="Limpens E."/>
            <person name="Saunders D.G."/>
            <person name="Mu D."/>
            <person name="Pang E."/>
            <person name="Cao H."/>
            <person name="Cha H."/>
            <person name="Lin T."/>
            <person name="Zhou Q."/>
            <person name="Shang Y."/>
            <person name="Li Y."/>
            <person name="Ivanov S."/>
            <person name="Sharma T."/>
            <person name="Velzen R.V."/>
            <person name="Ruijter N.D."/>
            <person name="Aanen D.K."/>
            <person name="Win J."/>
            <person name="Kamoun S."/>
            <person name="Bisseling T."/>
            <person name="Huang S."/>
        </authorList>
    </citation>
    <scope>NUCLEOTIDE SEQUENCE [LARGE SCALE GENOMIC DNA]</scope>
    <source>
        <strain evidence="3">DAOM197198w</strain>
    </source>
</reference>
<dbReference type="AlphaFoldDB" id="A0A015LI13"/>
<feature type="region of interest" description="Disordered" evidence="1">
    <location>
        <begin position="1"/>
        <end position="36"/>
    </location>
</feature>
<dbReference type="HOGENOM" id="CLU_2962051_0_0_1"/>
<sequence>MGDMGDVGDVGDAINMGEELSGEGGGDNASSSSSSAIGSYTINNSECKDIHFNISCLVP</sequence>
<organism evidence="2 3">
    <name type="scientific">Rhizophagus irregularis (strain DAOM 197198w)</name>
    <name type="common">Glomus intraradices</name>
    <dbReference type="NCBI Taxonomy" id="1432141"/>
    <lineage>
        <taxon>Eukaryota</taxon>
        <taxon>Fungi</taxon>
        <taxon>Fungi incertae sedis</taxon>
        <taxon>Mucoromycota</taxon>
        <taxon>Glomeromycotina</taxon>
        <taxon>Glomeromycetes</taxon>
        <taxon>Glomerales</taxon>
        <taxon>Glomeraceae</taxon>
        <taxon>Rhizophagus</taxon>
    </lineage>
</organism>
<accession>A0A015LI13</accession>
<evidence type="ECO:0000313" key="2">
    <source>
        <dbReference type="EMBL" id="EXX79334.1"/>
    </source>
</evidence>
<name>A0A015LI13_RHIIW</name>
<proteinExistence type="predicted"/>
<evidence type="ECO:0000256" key="1">
    <source>
        <dbReference type="SAM" id="MobiDB-lite"/>
    </source>
</evidence>
<evidence type="ECO:0000313" key="3">
    <source>
        <dbReference type="Proteomes" id="UP000022910"/>
    </source>
</evidence>
<gene>
    <name evidence="2" type="ORF">RirG_006620</name>
</gene>
<dbReference type="EMBL" id="JEMT01004189">
    <property type="protein sequence ID" value="EXX79334.1"/>
    <property type="molecule type" value="Genomic_DNA"/>
</dbReference>
<keyword evidence="3" id="KW-1185">Reference proteome</keyword>
<protein>
    <submittedName>
        <fullName evidence="2">Uncharacterized protein</fullName>
    </submittedName>
</protein>
<dbReference type="Proteomes" id="UP000022910">
    <property type="component" value="Unassembled WGS sequence"/>
</dbReference>
<comment type="caution">
    <text evidence="2">The sequence shown here is derived from an EMBL/GenBank/DDBJ whole genome shotgun (WGS) entry which is preliminary data.</text>
</comment>